<dbReference type="InterPro" id="IPR003711">
    <property type="entry name" value="CarD-like/TRCF_RID"/>
</dbReference>
<dbReference type="SUPFAM" id="SSF141259">
    <property type="entry name" value="CarD-like"/>
    <property type="match status" value="1"/>
</dbReference>
<dbReference type="Gene3D" id="1.20.58.1290">
    <property type="entry name" value="CarD-like, C-terminal domain"/>
    <property type="match status" value="1"/>
</dbReference>
<dbReference type="Proteomes" id="UP001289135">
    <property type="component" value="Unassembled WGS sequence"/>
</dbReference>
<evidence type="ECO:0000313" key="2">
    <source>
        <dbReference type="EMBL" id="MDZ5761400.1"/>
    </source>
</evidence>
<dbReference type="RefSeq" id="WP_322498828.1">
    <property type="nucleotide sequence ID" value="NZ_JARGYU010000002.1"/>
</dbReference>
<protein>
    <submittedName>
        <fullName evidence="2">CarD family transcriptional regulator</fullName>
    </submittedName>
</protein>
<dbReference type="InterPro" id="IPR042215">
    <property type="entry name" value="CarD-like_C"/>
</dbReference>
<dbReference type="PANTHER" id="PTHR38447">
    <property type="entry name" value="TRANSCRIPTION FACTOR YDEB-RELATED"/>
    <property type="match status" value="1"/>
</dbReference>
<evidence type="ECO:0000259" key="1">
    <source>
        <dbReference type="SMART" id="SM01058"/>
    </source>
</evidence>
<keyword evidence="3" id="KW-1185">Reference proteome</keyword>
<accession>A0AAE5AHC2</accession>
<dbReference type="Pfam" id="PF02559">
    <property type="entry name" value="CarD_TRCF_RID"/>
    <property type="match status" value="1"/>
</dbReference>
<dbReference type="AlphaFoldDB" id="A0AAE5AHC2"/>
<dbReference type="Pfam" id="PF21095">
    <property type="entry name" value="CarD_C"/>
    <property type="match status" value="1"/>
</dbReference>
<dbReference type="SMART" id="SM01058">
    <property type="entry name" value="CarD_TRCF"/>
    <property type="match status" value="1"/>
</dbReference>
<dbReference type="InterPro" id="IPR036101">
    <property type="entry name" value="CarD-like/TRCF_RID_sf"/>
</dbReference>
<name>A0AAE5AHC2_9RICK</name>
<dbReference type="InterPro" id="IPR052531">
    <property type="entry name" value="CarD-like_regulator"/>
</dbReference>
<proteinExistence type="predicted"/>
<dbReference type="Gene3D" id="2.40.10.170">
    <property type="match status" value="1"/>
</dbReference>
<dbReference type="GO" id="GO:0009303">
    <property type="term" value="P:rRNA transcription"/>
    <property type="evidence" value="ECO:0007669"/>
    <property type="project" value="TreeGrafter"/>
</dbReference>
<comment type="caution">
    <text evidence="2">The sequence shown here is derived from an EMBL/GenBank/DDBJ whole genome shotgun (WGS) entry which is preliminary data.</text>
</comment>
<sequence length="179" mass="20484">MFTQKISQPTDVNEVNFQVGDNVVYPMHGVGIIISEENQSVAGVDMTVYVISFSHDRVTLRIPKNRTAKVGLRSLSSESDVEFAFKILSNKIRSSKNQRGRIMWSKRARKYESMIHSGSLILLAEVIRDLYKPDGEDHSYSEKQIYDTAMLRFVQEYSILKKVTKDEALQKIISTLNYS</sequence>
<organism evidence="2 3">
    <name type="scientific">Lyticum sinuosum</name>
    <dbReference type="NCBI Taxonomy" id="1332059"/>
    <lineage>
        <taxon>Bacteria</taxon>
        <taxon>Pseudomonadati</taxon>
        <taxon>Pseudomonadota</taxon>
        <taxon>Alphaproteobacteria</taxon>
        <taxon>Rickettsiales</taxon>
        <taxon>Lyticum</taxon>
    </lineage>
</organism>
<dbReference type="InterPro" id="IPR048792">
    <property type="entry name" value="CarD_C"/>
</dbReference>
<evidence type="ECO:0000313" key="3">
    <source>
        <dbReference type="Proteomes" id="UP001289135"/>
    </source>
</evidence>
<gene>
    <name evidence="2" type="ORF">Lyticum_00575</name>
</gene>
<reference evidence="2" key="1">
    <citation type="submission" date="2023-02" db="EMBL/GenBank/DDBJ databases">
        <title>Host association and intracellularity evolved multiple times independently in the Rickettsiales.</title>
        <authorList>
            <person name="Castelli M."/>
            <person name="Nardi T."/>
            <person name="Gammuto L."/>
            <person name="Bellinzona G."/>
            <person name="Sabaneyeva E."/>
            <person name="Potekhin A."/>
            <person name="Serra V."/>
            <person name="Petroni G."/>
            <person name="Sassera D."/>
        </authorList>
    </citation>
    <scope>NUCLEOTIDE SEQUENCE</scope>
    <source>
        <strain evidence="2">USBL-36I1</strain>
    </source>
</reference>
<dbReference type="PANTHER" id="PTHR38447:SF1">
    <property type="entry name" value="RNA POLYMERASE-BINDING TRANSCRIPTION FACTOR CARD"/>
    <property type="match status" value="1"/>
</dbReference>
<feature type="domain" description="CarD-like/TRCF RNAP-interacting" evidence="1">
    <location>
        <begin position="16"/>
        <end position="131"/>
    </location>
</feature>
<dbReference type="EMBL" id="JARGYU010000002">
    <property type="protein sequence ID" value="MDZ5761400.1"/>
    <property type="molecule type" value="Genomic_DNA"/>
</dbReference>